<sequence length="42" mass="4705">MNKYWVKSLIILPAFILLAKFLIINNEIGEGGALNKCQQLVS</sequence>
<reference evidence="2" key="1">
    <citation type="submission" date="2024-05" db="EMBL/GenBank/DDBJ databases">
        <title>Isolation and characterization of Sporomusa carbonis sp. nov., a carboxydotrophic hydrogenogen in the genus of Sporomusa isolated from a charcoal burning pile.</title>
        <authorList>
            <person name="Boeer T."/>
            <person name="Rosenbaum F."/>
            <person name="Eysell L."/>
            <person name="Mueller V."/>
            <person name="Daniel R."/>
            <person name="Poehlein A."/>
        </authorList>
    </citation>
    <scope>NUCLEOTIDE SEQUENCE [LARGE SCALE GENOMIC DNA]</scope>
    <source>
        <strain evidence="2">DSM 3132</strain>
    </source>
</reference>
<evidence type="ECO:0000313" key="3">
    <source>
        <dbReference type="Proteomes" id="UP000216052"/>
    </source>
</evidence>
<keyword evidence="1" id="KW-0812">Transmembrane</keyword>
<gene>
    <name evidence="2" type="ORF">SPACI_004500</name>
</gene>
<proteinExistence type="predicted"/>
<organism evidence="2 3">
    <name type="scientific">Sporomusa acidovorans (strain ATCC 49682 / DSM 3132 / Mol)</name>
    <dbReference type="NCBI Taxonomy" id="1123286"/>
    <lineage>
        <taxon>Bacteria</taxon>
        <taxon>Bacillati</taxon>
        <taxon>Bacillota</taxon>
        <taxon>Negativicutes</taxon>
        <taxon>Selenomonadales</taxon>
        <taxon>Sporomusaceae</taxon>
        <taxon>Sporomusa</taxon>
    </lineage>
</organism>
<protein>
    <submittedName>
        <fullName evidence="2">Uncharacterized protein</fullName>
    </submittedName>
</protein>
<dbReference type="Proteomes" id="UP000216052">
    <property type="component" value="Chromosome"/>
</dbReference>
<evidence type="ECO:0000313" key="2">
    <source>
        <dbReference type="EMBL" id="XFO70451.1"/>
    </source>
</evidence>
<keyword evidence="1" id="KW-1133">Transmembrane helix</keyword>
<keyword evidence="3" id="KW-1185">Reference proteome</keyword>
<accession>A0ABZ3IXN4</accession>
<dbReference type="EMBL" id="CP155571">
    <property type="protein sequence ID" value="XFO70451.1"/>
    <property type="molecule type" value="Genomic_DNA"/>
</dbReference>
<evidence type="ECO:0000256" key="1">
    <source>
        <dbReference type="SAM" id="Phobius"/>
    </source>
</evidence>
<keyword evidence="1" id="KW-0472">Membrane</keyword>
<name>A0ABZ3IXN4_SPOA4</name>
<feature type="transmembrane region" description="Helical" evidence="1">
    <location>
        <begin position="6"/>
        <end position="24"/>
    </location>
</feature>